<keyword evidence="2 3" id="KW-0663">Pyridoxal phosphate</keyword>
<dbReference type="Proteomes" id="UP000256899">
    <property type="component" value="Unassembled WGS sequence"/>
</dbReference>
<dbReference type="Pfam" id="PF00202">
    <property type="entry name" value="Aminotran_3"/>
    <property type="match status" value="1"/>
</dbReference>
<dbReference type="PANTHER" id="PTHR43713">
    <property type="entry name" value="GLUTAMATE-1-SEMIALDEHYDE 2,1-AMINOMUTASE"/>
    <property type="match status" value="1"/>
</dbReference>
<keyword evidence="4" id="KW-0032">Aminotransferase</keyword>
<dbReference type="EMBL" id="QUOT01000001">
    <property type="protein sequence ID" value="REL30272.1"/>
    <property type="molecule type" value="Genomic_DNA"/>
</dbReference>
<dbReference type="GO" id="GO:0008483">
    <property type="term" value="F:transaminase activity"/>
    <property type="evidence" value="ECO:0007669"/>
    <property type="project" value="UniProtKB-KW"/>
</dbReference>
<dbReference type="GO" id="GO:0030170">
    <property type="term" value="F:pyridoxal phosphate binding"/>
    <property type="evidence" value="ECO:0007669"/>
    <property type="project" value="InterPro"/>
</dbReference>
<dbReference type="CDD" id="cd00610">
    <property type="entry name" value="OAT_like"/>
    <property type="match status" value="1"/>
</dbReference>
<organism evidence="4 5">
    <name type="scientific">Thalassotalea euphylliae</name>
    <dbReference type="NCBI Taxonomy" id="1655234"/>
    <lineage>
        <taxon>Bacteria</taxon>
        <taxon>Pseudomonadati</taxon>
        <taxon>Pseudomonadota</taxon>
        <taxon>Gammaproteobacteria</taxon>
        <taxon>Alteromonadales</taxon>
        <taxon>Colwelliaceae</taxon>
        <taxon>Thalassotalea</taxon>
    </lineage>
</organism>
<evidence type="ECO:0000313" key="5">
    <source>
        <dbReference type="Proteomes" id="UP000256899"/>
    </source>
</evidence>
<comment type="caution">
    <text evidence="4">The sequence shown here is derived from an EMBL/GenBank/DDBJ whole genome shotgun (WGS) entry which is preliminary data.</text>
</comment>
<dbReference type="SUPFAM" id="SSF53383">
    <property type="entry name" value="PLP-dependent transferases"/>
    <property type="match status" value="1"/>
</dbReference>
<comment type="similarity">
    <text evidence="3">Belongs to the class-III pyridoxal-phosphate-dependent aminotransferase family.</text>
</comment>
<dbReference type="Gene3D" id="3.90.1150.10">
    <property type="entry name" value="Aspartate Aminotransferase, domain 1"/>
    <property type="match status" value="1"/>
</dbReference>
<dbReference type="InterPro" id="IPR015421">
    <property type="entry name" value="PyrdxlP-dep_Trfase_major"/>
</dbReference>
<dbReference type="PANTHER" id="PTHR43713:SF3">
    <property type="entry name" value="GLUTAMATE-1-SEMIALDEHYDE 2,1-AMINOMUTASE 1, CHLOROPLASTIC-RELATED"/>
    <property type="match status" value="1"/>
</dbReference>
<dbReference type="InterPro" id="IPR015424">
    <property type="entry name" value="PyrdxlP-dep_Trfase"/>
</dbReference>
<reference evidence="5" key="1">
    <citation type="submission" date="2018-08" db="EMBL/GenBank/DDBJ databases">
        <title>Thalassotalea euphylliae genome.</title>
        <authorList>
            <person name="Summers S."/>
            <person name="Rice S.A."/>
            <person name="Freckelton M.L."/>
            <person name="Nedved B.T."/>
            <person name="Hadfield M.G."/>
        </authorList>
    </citation>
    <scope>NUCLEOTIDE SEQUENCE [LARGE SCALE GENOMIC DNA]</scope>
    <source>
        <strain evidence="5">H3</strain>
    </source>
</reference>
<dbReference type="InterPro" id="IPR005814">
    <property type="entry name" value="Aminotrans_3"/>
</dbReference>
<keyword evidence="4" id="KW-0808">Transferase</keyword>
<evidence type="ECO:0000256" key="2">
    <source>
        <dbReference type="ARBA" id="ARBA00022898"/>
    </source>
</evidence>
<dbReference type="AlphaFoldDB" id="A0A3E0U2M8"/>
<keyword evidence="5" id="KW-1185">Reference proteome</keyword>
<accession>A0A3E0U2M8</accession>
<dbReference type="Gene3D" id="3.40.640.10">
    <property type="entry name" value="Type I PLP-dependent aspartate aminotransferase-like (Major domain)"/>
    <property type="match status" value="1"/>
</dbReference>
<evidence type="ECO:0000256" key="1">
    <source>
        <dbReference type="ARBA" id="ARBA00001933"/>
    </source>
</evidence>
<comment type="cofactor">
    <cofactor evidence="1">
        <name>pyridoxal 5'-phosphate</name>
        <dbReference type="ChEBI" id="CHEBI:597326"/>
    </cofactor>
</comment>
<protein>
    <submittedName>
        <fullName evidence="4">Aminotransferase class III-fold pyridoxal phosphate-dependent enzyme</fullName>
    </submittedName>
</protein>
<proteinExistence type="inferred from homology"/>
<dbReference type="RefSeq" id="WP_116014493.1">
    <property type="nucleotide sequence ID" value="NZ_QUOT01000001.1"/>
</dbReference>
<name>A0A3E0U2M8_9GAMM</name>
<evidence type="ECO:0000313" key="4">
    <source>
        <dbReference type="EMBL" id="REL30272.1"/>
    </source>
</evidence>
<dbReference type="InterPro" id="IPR015422">
    <property type="entry name" value="PyrdxlP-dep_Trfase_small"/>
</dbReference>
<sequence>MNKHTPRDYSASEKWLARAEQTIPLGSQTFSKSKTQFPVGAAPLYLEKGKGAKVWDIDGNEYLDFMNGLLCVSLGYADDDVTQAVYDQIQTGVSFSLPHKLEVEVAEKLVELIPCAEKVRFGKNGSDATSAAIRLARAYTGKDMVLVCGYHGWQDWYIGSTARNLGVPEATQALTKSFPFNDIDALKHLVEQYDGQVAAIIMEPMNVEYPKDGYLAEVQALAKAHNIVFVFDETITGCRFAKGGAQELFGVTPDLATFGKGLANGFPLSAIVGKSDIMDLMEDVFFSGTFGGETASLAAAKVVLDKVDYQDVPKQLAETGQYLLEGLERLITKYQCQNFVNTAGHPSWSFLQIADSNGYTSFELKTLFMQEMLARGILTFGSHNISLAHSKADIDELLARYQEVLPMLKDAITNRTVIEQLRCQPLEPLFKVR</sequence>
<evidence type="ECO:0000256" key="3">
    <source>
        <dbReference type="RuleBase" id="RU003560"/>
    </source>
</evidence>
<gene>
    <name evidence="4" type="ORF">DXX94_05880</name>
</gene>